<keyword evidence="3" id="KW-1185">Reference proteome</keyword>
<dbReference type="EMBL" id="PVXN01000004">
    <property type="protein sequence ID" value="PRR76690.1"/>
    <property type="molecule type" value="Genomic_DNA"/>
</dbReference>
<name>A0A2T0AZP3_9CLOT</name>
<dbReference type="AlphaFoldDB" id="A0A2T0AZP3"/>
<dbReference type="Pfam" id="PF21778">
    <property type="entry name" value="DUF6873"/>
    <property type="match status" value="1"/>
</dbReference>
<organism evidence="2 3">
    <name type="scientific">Clostridium thermopalmarium DSM 5974</name>
    <dbReference type="NCBI Taxonomy" id="1121340"/>
    <lineage>
        <taxon>Bacteria</taxon>
        <taxon>Bacillati</taxon>
        <taxon>Bacillota</taxon>
        <taxon>Clostridia</taxon>
        <taxon>Eubacteriales</taxon>
        <taxon>Clostridiaceae</taxon>
        <taxon>Clostridium</taxon>
    </lineage>
</organism>
<sequence length="274" mass="31017">MCLIIMSIQNIKIFTSIQHGHKLYTNVILYLKFNIIKVIFMKKIIIDHRTSYEEKNNLSRLKYKILECPPCLTLYQAVCGHPDMLLHIIDNQRIIVHKDMPESFIENLKNLGLTVILSNSSLSSSYPFDIILNAVSISNLFIHYTDYTDKNLLDIVSKSKKLIKVKQGYTKCSTAIVSEKAAITSDVPIAKALYDQNIDVLLLPPGDIELPGLDYGFIGGTCGLIEENVLAFYGDLSCYAYGKDVLSFLKKHNVEPFFLRKGKLIDRGSIFTLD</sequence>
<protein>
    <recommendedName>
        <fullName evidence="1">DUF6873 domain-containing protein</fullName>
    </recommendedName>
</protein>
<evidence type="ECO:0000313" key="3">
    <source>
        <dbReference type="Proteomes" id="UP000239614"/>
    </source>
</evidence>
<dbReference type="InterPro" id="IPR049238">
    <property type="entry name" value="DUF6873"/>
</dbReference>
<evidence type="ECO:0000259" key="1">
    <source>
        <dbReference type="Pfam" id="PF21778"/>
    </source>
</evidence>
<accession>A0A2T0AZP3</accession>
<feature type="domain" description="DUF6873" evidence="1">
    <location>
        <begin position="45"/>
        <end position="271"/>
    </location>
</feature>
<dbReference type="Proteomes" id="UP000239614">
    <property type="component" value="Unassembled WGS sequence"/>
</dbReference>
<gene>
    <name evidence="2" type="ORF">CPAL_00750</name>
</gene>
<proteinExistence type="predicted"/>
<comment type="caution">
    <text evidence="2">The sequence shown here is derived from an EMBL/GenBank/DDBJ whole genome shotgun (WGS) entry which is preliminary data.</text>
</comment>
<evidence type="ECO:0000313" key="2">
    <source>
        <dbReference type="EMBL" id="PRR76690.1"/>
    </source>
</evidence>
<reference evidence="2 3" key="1">
    <citation type="submission" date="2018-03" db="EMBL/GenBank/DDBJ databases">
        <title>Genome sequence of Clostridium thermopalmarium DSM 5974.</title>
        <authorList>
            <person name="Poehlein A."/>
            <person name="Daniel R."/>
        </authorList>
    </citation>
    <scope>NUCLEOTIDE SEQUENCE [LARGE SCALE GENOMIC DNA]</scope>
    <source>
        <strain evidence="2 3">DSM 5974</strain>
    </source>
</reference>